<dbReference type="Gene3D" id="3.30.1150.10">
    <property type="match status" value="1"/>
</dbReference>
<keyword evidence="4" id="KW-1185">Reference proteome</keyword>
<protein>
    <submittedName>
        <fullName evidence="3">Energy transducer TonB</fullName>
    </submittedName>
</protein>
<dbReference type="Proteomes" id="UP000429229">
    <property type="component" value="Unassembled WGS sequence"/>
</dbReference>
<sequence length="266" mass="28701">MATRSLATEEKYALPLAVVLHLALVAVLLWKPVGDAIVQPPERITVSLTDDVGLTSTAPMPVPDAAPPAGGKLVEDTPDEVAPETPSEPIAQPRSQPRADPVVRPKTRSEPRATPKRTETPRKERSSPPKRAESRGEIGKDFLGGGGATKDSSNSGTPAAEIGPRVRNSLAGSISRQLKPHWSAPQGADADQLVTILAWDLNRDGSLSGTPRVVRQLGITDSNRAQAGRHAEQAIRAVRLAAPFNLPEEYYDAWKRVSDFRFDRRL</sequence>
<organism evidence="3 4">
    <name type="scientific">Alteriqipengyuania halimionae</name>
    <dbReference type="NCBI Taxonomy" id="1926630"/>
    <lineage>
        <taxon>Bacteria</taxon>
        <taxon>Pseudomonadati</taxon>
        <taxon>Pseudomonadota</taxon>
        <taxon>Alphaproteobacteria</taxon>
        <taxon>Sphingomonadales</taxon>
        <taxon>Erythrobacteraceae</taxon>
        <taxon>Alteriqipengyuania</taxon>
    </lineage>
</organism>
<proteinExistence type="predicted"/>
<evidence type="ECO:0000256" key="1">
    <source>
        <dbReference type="SAM" id="MobiDB-lite"/>
    </source>
</evidence>
<feature type="region of interest" description="Disordered" evidence="1">
    <location>
        <begin position="55"/>
        <end position="163"/>
    </location>
</feature>
<gene>
    <name evidence="3" type="ORF">GRI68_00245</name>
</gene>
<dbReference type="AlphaFoldDB" id="A0A6I4U284"/>
<keyword evidence="2" id="KW-1133">Transmembrane helix</keyword>
<feature type="compositionally biased region" description="Basic and acidic residues" evidence="1">
    <location>
        <begin position="101"/>
        <end position="140"/>
    </location>
</feature>
<dbReference type="RefSeq" id="WP_160615151.1">
    <property type="nucleotide sequence ID" value="NZ_WTYR01000001.1"/>
</dbReference>
<keyword evidence="2" id="KW-0812">Transmembrane</keyword>
<accession>A0A6I4U284</accession>
<comment type="caution">
    <text evidence="3">The sequence shown here is derived from an EMBL/GenBank/DDBJ whole genome shotgun (WGS) entry which is preliminary data.</text>
</comment>
<evidence type="ECO:0000313" key="3">
    <source>
        <dbReference type="EMBL" id="MXP08611.1"/>
    </source>
</evidence>
<feature type="transmembrane region" description="Helical" evidence="2">
    <location>
        <begin position="12"/>
        <end position="30"/>
    </location>
</feature>
<evidence type="ECO:0000256" key="2">
    <source>
        <dbReference type="SAM" id="Phobius"/>
    </source>
</evidence>
<evidence type="ECO:0000313" key="4">
    <source>
        <dbReference type="Proteomes" id="UP000429229"/>
    </source>
</evidence>
<reference evidence="3 4" key="1">
    <citation type="submission" date="2019-12" db="EMBL/GenBank/DDBJ databases">
        <title>Genomic-based taxomic classification of the family Erythrobacteraceae.</title>
        <authorList>
            <person name="Xu L."/>
        </authorList>
    </citation>
    <scope>NUCLEOTIDE SEQUENCE [LARGE SCALE GENOMIC DNA]</scope>
    <source>
        <strain evidence="3 4">LMG 29519</strain>
    </source>
</reference>
<dbReference type="OrthoDB" id="7161229at2"/>
<keyword evidence="2" id="KW-0472">Membrane</keyword>
<dbReference type="EMBL" id="WTYR01000001">
    <property type="protein sequence ID" value="MXP08611.1"/>
    <property type="molecule type" value="Genomic_DNA"/>
</dbReference>
<name>A0A6I4U284_9SPHN</name>